<dbReference type="ESTHER" id="9gamm-a0a0r2ses7">
    <property type="family name" value="Carb_B_Bacteria"/>
</dbReference>
<dbReference type="PANTHER" id="PTHR43918:SF4">
    <property type="entry name" value="CARBOXYLIC ESTER HYDROLASE"/>
    <property type="match status" value="1"/>
</dbReference>
<dbReference type="GO" id="GO:0052689">
    <property type="term" value="F:carboxylic ester hydrolase activity"/>
    <property type="evidence" value="ECO:0007669"/>
    <property type="project" value="TreeGrafter"/>
</dbReference>
<feature type="domain" description="Carboxylesterase type B" evidence="3">
    <location>
        <begin position="373"/>
        <end position="492"/>
    </location>
</feature>
<dbReference type="EMBL" id="LIBB01000005">
    <property type="protein sequence ID" value="KRO73375.1"/>
    <property type="molecule type" value="Genomic_DNA"/>
</dbReference>
<gene>
    <name evidence="4" type="ORF">ABR69_03215</name>
</gene>
<dbReference type="AlphaFoldDB" id="A0A0R2SES7"/>
<dbReference type="SUPFAM" id="SSF53474">
    <property type="entry name" value="alpha/beta-Hydrolases"/>
    <property type="match status" value="1"/>
</dbReference>
<protein>
    <recommendedName>
        <fullName evidence="3">Carboxylesterase type B domain-containing protein</fullName>
    </recommendedName>
</protein>
<dbReference type="InterPro" id="IPR050654">
    <property type="entry name" value="AChE-related_enzymes"/>
</dbReference>
<dbReference type="PROSITE" id="PS00941">
    <property type="entry name" value="CARBOXYLESTERASE_B_2"/>
    <property type="match status" value="1"/>
</dbReference>
<dbReference type="Proteomes" id="UP000051934">
    <property type="component" value="Unassembled WGS sequence"/>
</dbReference>
<evidence type="ECO:0000256" key="1">
    <source>
        <dbReference type="ARBA" id="ARBA00022801"/>
    </source>
</evidence>
<feature type="signal peptide" evidence="2">
    <location>
        <begin position="1"/>
        <end position="21"/>
    </location>
</feature>
<keyword evidence="2" id="KW-0732">Signal</keyword>
<dbReference type="PANTHER" id="PTHR43918">
    <property type="entry name" value="ACETYLCHOLINESTERASE"/>
    <property type="match status" value="1"/>
</dbReference>
<evidence type="ECO:0000259" key="3">
    <source>
        <dbReference type="Pfam" id="PF00135"/>
    </source>
</evidence>
<evidence type="ECO:0000256" key="2">
    <source>
        <dbReference type="SAM" id="SignalP"/>
    </source>
</evidence>
<sequence length="508" mass="54928">MISARALASLSLVFFAGSAYAADTPHLTIGAAEYLGTRNMDGTVDAFLGVPFAAPPIGELRWRAAQPYIAAVGQHQAVSFAPACYQGDHITRWYQGVVAGFGGDPNSVIAPDVSEDCLYLNVWRPSSMGESAPLPIIVYVHGGSNRGGWSWEPNYLGENLARHQAIVITVAYRLGPFGFMAHPQLEESNFGLTDLVMALNWIKQYSGRLGGDPTNITLVGESSGASNISHLIAMPSAAGLFNRVIHQSAGWALQESVSRDDALTLGSALGEATGSASIAALRKLPVLAIDTAAQKVYAEAGFDPHLDAGLASSPLEAVINNRANPVDLLIGSNADEWKMYLEPDESSSEWLAQNVEGSRINAVTGTLEGLDEASKLDRLITSVNYTCPSLRLAGETANTGARTWVYYFSRRRVGEQAAEMGAYHGAELPYVFDTHDAWLPTNSDDRALTQSMMHYWVNFARHGDPNGENLVDWPAFSSEYDRNTLRLDSQIEAIVHPYASLCEALFDR</sequence>
<reference evidence="4 5" key="1">
    <citation type="submission" date="2015-10" db="EMBL/GenBank/DDBJ databases">
        <title>Metagenome-Assembled Genomes uncover a global brackish microbiome.</title>
        <authorList>
            <person name="Hugerth L.W."/>
            <person name="Larsson J."/>
            <person name="Alneberg J."/>
            <person name="Lindh M.V."/>
            <person name="Legrand C."/>
            <person name="Pinhassi J."/>
            <person name="Andersson A.F."/>
        </authorList>
    </citation>
    <scope>NUCLEOTIDE SEQUENCE [LARGE SCALE GENOMIC DNA]</scope>
    <source>
        <strain evidence="4">BACL4 MAG-120507-bin80</strain>
    </source>
</reference>
<comment type="caution">
    <text evidence="4">The sequence shown here is derived from an EMBL/GenBank/DDBJ whole genome shotgun (WGS) entry which is preliminary data.</text>
</comment>
<dbReference type="InterPro" id="IPR002018">
    <property type="entry name" value="CarbesteraseB"/>
</dbReference>
<dbReference type="Pfam" id="PF00135">
    <property type="entry name" value="COesterase"/>
    <property type="match status" value="2"/>
</dbReference>
<name>A0A0R2SES7_9GAMM</name>
<evidence type="ECO:0000313" key="5">
    <source>
        <dbReference type="Proteomes" id="UP000051934"/>
    </source>
</evidence>
<evidence type="ECO:0000313" key="4">
    <source>
        <dbReference type="EMBL" id="KRO73375.1"/>
    </source>
</evidence>
<dbReference type="Gene3D" id="3.40.50.1820">
    <property type="entry name" value="alpha/beta hydrolase"/>
    <property type="match status" value="1"/>
</dbReference>
<feature type="domain" description="Carboxylesterase type B" evidence="3">
    <location>
        <begin position="37"/>
        <end position="342"/>
    </location>
</feature>
<feature type="chain" id="PRO_5006423634" description="Carboxylesterase type B domain-containing protein" evidence="2">
    <location>
        <begin position="22"/>
        <end position="508"/>
    </location>
</feature>
<dbReference type="InterPro" id="IPR019819">
    <property type="entry name" value="Carboxylesterase_B_CS"/>
</dbReference>
<dbReference type="InterPro" id="IPR029058">
    <property type="entry name" value="AB_hydrolase_fold"/>
</dbReference>
<organism evidence="4 5">
    <name type="scientific">OM182 bacterium BACL3 MAG-120507-bin80</name>
    <dbReference type="NCBI Taxonomy" id="1655577"/>
    <lineage>
        <taxon>Bacteria</taxon>
        <taxon>Pseudomonadati</taxon>
        <taxon>Pseudomonadota</taxon>
        <taxon>Gammaproteobacteria</taxon>
        <taxon>OMG group</taxon>
        <taxon>OM182 clade</taxon>
    </lineage>
</organism>
<keyword evidence="1" id="KW-0378">Hydrolase</keyword>
<accession>A0A0R2SES7</accession>
<proteinExistence type="predicted"/>